<reference evidence="1" key="1">
    <citation type="submission" date="2016-08" db="EMBL/GenBank/DDBJ databases">
        <authorList>
            <person name="Seilhamer J.J."/>
        </authorList>
    </citation>
    <scope>NUCLEOTIDE SEQUENCE</scope>
    <source>
        <strain evidence="1">86</strain>
    </source>
</reference>
<dbReference type="AlphaFoldDB" id="A0A212LD14"/>
<accession>A0A212LD14</accession>
<dbReference type="EMBL" id="FMJD01000006">
    <property type="protein sequence ID" value="SCM75456.1"/>
    <property type="molecule type" value="Genomic_DNA"/>
</dbReference>
<sequence length="70" mass="7474">MAYSPYTVTRTARLDQIAKLIYQTEKGGVVEALLSANPGLAGAAASVQRGTVLRVPDRPATTSTVTRPWE</sequence>
<evidence type="ECO:0008006" key="2">
    <source>
        <dbReference type="Google" id="ProtNLM"/>
    </source>
</evidence>
<proteinExistence type="predicted"/>
<protein>
    <recommendedName>
        <fullName evidence="2">Phage tail protein</fullName>
    </recommendedName>
</protein>
<name>A0A212LD14_9HYPH</name>
<gene>
    <name evidence="1" type="ORF">KL86PLE_20124</name>
</gene>
<dbReference type="RefSeq" id="WP_288195840.1">
    <property type="nucleotide sequence ID" value="NZ_LT608334.1"/>
</dbReference>
<dbReference type="InterPro" id="IPR008861">
    <property type="entry name" value="GpX-like"/>
</dbReference>
<dbReference type="Pfam" id="PF05489">
    <property type="entry name" value="Phage_tail_X"/>
    <property type="match status" value="1"/>
</dbReference>
<organism evidence="1">
    <name type="scientific">uncultured Pleomorphomonas sp</name>
    <dbReference type="NCBI Taxonomy" id="442121"/>
    <lineage>
        <taxon>Bacteria</taxon>
        <taxon>Pseudomonadati</taxon>
        <taxon>Pseudomonadota</taxon>
        <taxon>Alphaproteobacteria</taxon>
        <taxon>Hyphomicrobiales</taxon>
        <taxon>Pleomorphomonadaceae</taxon>
        <taxon>Pleomorphomonas</taxon>
        <taxon>environmental samples</taxon>
    </lineage>
</organism>
<evidence type="ECO:0000313" key="1">
    <source>
        <dbReference type="EMBL" id="SCM75456.1"/>
    </source>
</evidence>